<evidence type="ECO:0000256" key="1">
    <source>
        <dbReference type="SAM" id="MobiDB-lite"/>
    </source>
</evidence>
<dbReference type="EMBL" id="SOYY01000008">
    <property type="protein sequence ID" value="KAA0717511.1"/>
    <property type="molecule type" value="Genomic_DNA"/>
</dbReference>
<name>A0A5A9P8L4_9TELE</name>
<dbReference type="AlphaFoldDB" id="A0A5A9P8L4"/>
<evidence type="ECO:0000313" key="4">
    <source>
        <dbReference type="Proteomes" id="UP000324632"/>
    </source>
</evidence>
<sequence>MVRKPSSPLQQVVRRISELHSNRLNDEETCKPNKKCRMVHSDGPVPSGFTGTVSQFKELAIDDIVISSSERDRCIKINNKIVLVQNIIVSQFEEYIVYKEYRHITKFFDYPIESTELGICFVSDLSPNLMRFKLDSTVQKPNIRFESDSEEEVNVKQKRTLPPAPKIKMPNFDIQSAIRRHVQRPEPQKQMTSLDLRRSLTSPEPRELLKSPEHGRSTSPQPSWSVTSPQSHQLDESQRHSGTSTSNGLASLLHKLLTNQEMIMEQLKIIQMNLNKTGQPVQGQDPLKGDVLPLKDVAAIPVLEKRLKEEEGLNNKMISTFSVIGGAEIKDSVWPIMQHCFTNPLAKQLNWRGINGKTAFRGLHMKNVITGTVRNNNITATATDQEVECYIKRWLHLASDRDGGRRKRQERRRTFQNIFKSVPMSVL</sequence>
<dbReference type="PANTHER" id="PTHR34153">
    <property type="entry name" value="SI:CH211-262H13.3-RELATED-RELATED"/>
    <property type="match status" value="1"/>
</dbReference>
<protein>
    <recommendedName>
        <fullName evidence="2">DUF4806 domain-containing protein</fullName>
    </recommendedName>
</protein>
<feature type="domain" description="DUF4806" evidence="2">
    <location>
        <begin position="288"/>
        <end position="363"/>
    </location>
</feature>
<accession>A0A5A9P8L4</accession>
<proteinExistence type="predicted"/>
<feature type="compositionally biased region" description="Basic and acidic residues" evidence="1">
    <location>
        <begin position="204"/>
        <end position="216"/>
    </location>
</feature>
<feature type="region of interest" description="Disordered" evidence="1">
    <location>
        <begin position="149"/>
        <end position="247"/>
    </location>
</feature>
<keyword evidence="4" id="KW-1185">Reference proteome</keyword>
<reference evidence="3 4" key="1">
    <citation type="journal article" date="2019" name="Mol. Ecol. Resour.">
        <title>Chromosome-level genome assembly of Triplophysa tibetana, a fish adapted to the harsh high-altitude environment of the Tibetan Plateau.</title>
        <authorList>
            <person name="Yang X."/>
            <person name="Liu H."/>
            <person name="Ma Z."/>
            <person name="Zou Y."/>
            <person name="Zou M."/>
            <person name="Mao Y."/>
            <person name="Li X."/>
            <person name="Wang H."/>
            <person name="Chen T."/>
            <person name="Wang W."/>
            <person name="Yang R."/>
        </authorList>
    </citation>
    <scope>NUCLEOTIDE SEQUENCE [LARGE SCALE GENOMIC DNA]</scope>
    <source>
        <strain evidence="3">TTIB1903HZAU</strain>
        <tissue evidence="3">Muscle</tissue>
    </source>
</reference>
<feature type="compositionally biased region" description="Polar residues" evidence="1">
    <location>
        <begin position="217"/>
        <end position="232"/>
    </location>
</feature>
<evidence type="ECO:0000313" key="3">
    <source>
        <dbReference type="EMBL" id="KAA0717511.1"/>
    </source>
</evidence>
<dbReference type="Pfam" id="PF16064">
    <property type="entry name" value="DUF4806"/>
    <property type="match status" value="1"/>
</dbReference>
<dbReference type="PANTHER" id="PTHR34153:SF2">
    <property type="entry name" value="SI:CH211-262H13.3-RELATED"/>
    <property type="match status" value="1"/>
</dbReference>
<dbReference type="InterPro" id="IPR032071">
    <property type="entry name" value="DUF4806"/>
</dbReference>
<gene>
    <name evidence="3" type="ORF">E1301_Tti023061</name>
</gene>
<dbReference type="Proteomes" id="UP000324632">
    <property type="component" value="Chromosome 8"/>
</dbReference>
<organism evidence="3 4">
    <name type="scientific">Triplophysa tibetana</name>
    <dbReference type="NCBI Taxonomy" id="1572043"/>
    <lineage>
        <taxon>Eukaryota</taxon>
        <taxon>Metazoa</taxon>
        <taxon>Chordata</taxon>
        <taxon>Craniata</taxon>
        <taxon>Vertebrata</taxon>
        <taxon>Euteleostomi</taxon>
        <taxon>Actinopterygii</taxon>
        <taxon>Neopterygii</taxon>
        <taxon>Teleostei</taxon>
        <taxon>Ostariophysi</taxon>
        <taxon>Cypriniformes</taxon>
        <taxon>Nemacheilidae</taxon>
        <taxon>Triplophysa</taxon>
    </lineage>
</organism>
<comment type="caution">
    <text evidence="3">The sequence shown here is derived from an EMBL/GenBank/DDBJ whole genome shotgun (WGS) entry which is preliminary data.</text>
</comment>
<evidence type="ECO:0000259" key="2">
    <source>
        <dbReference type="Pfam" id="PF16064"/>
    </source>
</evidence>